<evidence type="ECO:0000256" key="9">
    <source>
        <dbReference type="SAM" id="MobiDB-lite"/>
    </source>
</evidence>
<evidence type="ECO:0000313" key="12">
    <source>
        <dbReference type="EMBL" id="CAD7642170.1"/>
    </source>
</evidence>
<name>A0A7R9LI46_9ACAR</name>
<dbReference type="Gene3D" id="3.30.450.20">
    <property type="entry name" value="PAS domain"/>
    <property type="match status" value="1"/>
</dbReference>
<comment type="similarity">
    <text evidence="2">Belongs to the G-protein coupled receptor 3 family.</text>
</comment>
<feature type="compositionally biased region" description="Low complexity" evidence="9">
    <location>
        <begin position="1053"/>
        <end position="1076"/>
    </location>
</feature>
<keyword evidence="3" id="KW-1003">Cell membrane</keyword>
<gene>
    <name evidence="12" type="ORF">ONB1V03_LOCUS3450</name>
</gene>
<feature type="region of interest" description="Disordered" evidence="9">
    <location>
        <begin position="1"/>
        <end position="45"/>
    </location>
</feature>
<feature type="compositionally biased region" description="Basic and acidic residues" evidence="9">
    <location>
        <begin position="1027"/>
        <end position="1039"/>
    </location>
</feature>
<keyword evidence="13" id="KW-1185">Reference proteome</keyword>
<evidence type="ECO:0000313" key="13">
    <source>
        <dbReference type="Proteomes" id="UP000728032"/>
    </source>
</evidence>
<feature type="transmembrane region" description="Helical" evidence="10">
    <location>
        <begin position="50"/>
        <end position="72"/>
    </location>
</feature>
<dbReference type="InterPro" id="IPR054714">
    <property type="entry name" value="GPR158_179_extracellular"/>
</dbReference>
<proteinExistence type="inferred from homology"/>
<keyword evidence="7" id="KW-0325">Glycoprotein</keyword>
<dbReference type="GO" id="GO:0005886">
    <property type="term" value="C:plasma membrane"/>
    <property type="evidence" value="ECO:0007669"/>
    <property type="project" value="UniProtKB-SubCell"/>
</dbReference>
<evidence type="ECO:0000256" key="6">
    <source>
        <dbReference type="ARBA" id="ARBA00023170"/>
    </source>
</evidence>
<evidence type="ECO:0000256" key="2">
    <source>
        <dbReference type="ARBA" id="ARBA00007242"/>
    </source>
</evidence>
<dbReference type="PANTHER" id="PTHR32546">
    <property type="entry name" value="G-PROTEIN COUPLED RECEPTOR 158-RELATED"/>
    <property type="match status" value="1"/>
</dbReference>
<feature type="compositionally biased region" description="Polar residues" evidence="9">
    <location>
        <begin position="1012"/>
        <end position="1025"/>
    </location>
</feature>
<evidence type="ECO:0000256" key="3">
    <source>
        <dbReference type="ARBA" id="ARBA00022475"/>
    </source>
</evidence>
<keyword evidence="8" id="KW-0807">Transducer</keyword>
<dbReference type="GO" id="GO:0004930">
    <property type="term" value="F:G protein-coupled receptor activity"/>
    <property type="evidence" value="ECO:0007669"/>
    <property type="project" value="UniProtKB-KW"/>
</dbReference>
<feature type="compositionally biased region" description="Polar residues" evidence="9">
    <location>
        <begin position="1077"/>
        <end position="1093"/>
    </location>
</feature>
<reference evidence="12" key="1">
    <citation type="submission" date="2020-11" db="EMBL/GenBank/DDBJ databases">
        <authorList>
            <person name="Tran Van P."/>
        </authorList>
    </citation>
    <scope>NUCLEOTIDE SEQUENCE</scope>
</reference>
<keyword evidence="4" id="KW-0732">Signal</keyword>
<evidence type="ECO:0000256" key="4">
    <source>
        <dbReference type="ARBA" id="ARBA00022729"/>
    </source>
</evidence>
<evidence type="ECO:0000256" key="7">
    <source>
        <dbReference type="ARBA" id="ARBA00023180"/>
    </source>
</evidence>
<dbReference type="Pfam" id="PF22572">
    <property type="entry name" value="GPR158_179_EC"/>
    <property type="match status" value="2"/>
</dbReference>
<protein>
    <recommendedName>
        <fullName evidence="11">GPR158/179 extracellular domain-containing protein</fullName>
    </recommendedName>
</protein>
<dbReference type="AlphaFoldDB" id="A0A7R9LI46"/>
<feature type="transmembrane region" description="Helical" evidence="10">
    <location>
        <begin position="123"/>
        <end position="144"/>
    </location>
</feature>
<feature type="non-terminal residue" evidence="12">
    <location>
        <position position="1"/>
    </location>
</feature>
<feature type="domain" description="GPR158/179 extracellular" evidence="11">
    <location>
        <begin position="786"/>
        <end position="883"/>
    </location>
</feature>
<evidence type="ECO:0000256" key="5">
    <source>
        <dbReference type="ARBA" id="ARBA00023040"/>
    </source>
</evidence>
<evidence type="ECO:0000256" key="10">
    <source>
        <dbReference type="SAM" id="Phobius"/>
    </source>
</evidence>
<feature type="compositionally biased region" description="Polar residues" evidence="9">
    <location>
        <begin position="23"/>
        <end position="45"/>
    </location>
</feature>
<feature type="region of interest" description="Disordered" evidence="9">
    <location>
        <begin position="1008"/>
        <end position="1093"/>
    </location>
</feature>
<keyword evidence="10" id="KW-0472">Membrane</keyword>
<dbReference type="EMBL" id="CAJPVJ010001016">
    <property type="protein sequence ID" value="CAG2163889.1"/>
    <property type="molecule type" value="Genomic_DNA"/>
</dbReference>
<evidence type="ECO:0000259" key="11">
    <source>
        <dbReference type="Pfam" id="PF22572"/>
    </source>
</evidence>
<comment type="subcellular location">
    <subcellularLocation>
        <location evidence="1">Cell membrane</location>
        <topology evidence="1">Multi-pass membrane protein</topology>
    </subcellularLocation>
</comment>
<keyword evidence="5" id="KW-0297">G-protein coupled receptor</keyword>
<evidence type="ECO:0000256" key="8">
    <source>
        <dbReference type="ARBA" id="ARBA00023224"/>
    </source>
</evidence>
<organism evidence="12">
    <name type="scientific">Oppiella nova</name>
    <dbReference type="NCBI Taxonomy" id="334625"/>
    <lineage>
        <taxon>Eukaryota</taxon>
        <taxon>Metazoa</taxon>
        <taxon>Ecdysozoa</taxon>
        <taxon>Arthropoda</taxon>
        <taxon>Chelicerata</taxon>
        <taxon>Arachnida</taxon>
        <taxon>Acari</taxon>
        <taxon>Acariformes</taxon>
        <taxon>Sarcoptiformes</taxon>
        <taxon>Oribatida</taxon>
        <taxon>Brachypylina</taxon>
        <taxon>Oppioidea</taxon>
        <taxon>Oppiidae</taxon>
        <taxon>Oppiella</taxon>
    </lineage>
</organism>
<evidence type="ECO:0000256" key="1">
    <source>
        <dbReference type="ARBA" id="ARBA00004651"/>
    </source>
</evidence>
<sequence length="1093" mass="125112">MAPEEDDNSGKPPRSPHAMGAQENGNNTPTETKPTTDGKTNNEPTSSSSWIIIVIVIVQGLLPLILVSMSLNQFAVNQLNPRKVQNLPSLPVCRLKRNQKCPRSPPHPPPGLLQELKDCIQKVLIATLLSLLSLVVTIEGQFNWQTRDSFDEIRKQLDKVVEDNCKVVDINELFLPQSSVTHIPDLKWLGIDPIFPNRTNLLHIHNMALSRAFYLRYTSPLSGGHHRLSLRHYILQKAPDDSEPGFMYYFLSSIADVAANRYINASSIYYGPHMAFTPSYKGFFNKTMPLFAPRAFRADDFNDPYHLQGTSTLNTIEAIDLGAIQNNSFSTNYTHEQYKINECTNYTHEQYKINEWYRLWLPDLTKRHDSKTTYTVQITHLNGTNETFVWHGPPAASDIPGPVKWFKPYFDCDRSNKWVFGSTVPIPDIFPRHTGWRHIEIPIYVAVAVMEVDFDRIDINQCPIGEGNPAPNYFAGTARCKNATTECEPIHGYGFRRGGYQCRCKPGFRLPNVVRSPYLGEMVERATQSEYNRGYNCDKIGYIAVRTQNVVPIEEYERQKFIERMETLTGLHSHTNYSTRVDPNWITNYIRKEINAQNCYEMSLRHPDILTLRGDISYGKEEQLENQARMALRLANFISAFLQVVDPKEQFAEFRVPDKPLTQDQIIGEALATVIGDRRLLGCGVYFDRNQFNQSVTYFAPYAYRKERNTRKFFVDDMSRFNHNSKQFYLNHEYFKLLKMRWASNTDDLGTYTTKINVRYNSTGLYAIRYDHYPLQYKAAELKHGHWASPYFDCGGFHNQWLMTYAAPFFGWDKIKSRLEFKGVVAVSVKLEELDINQCGNDYQVPNAFKNTHKCDRLSSRCVPILGRRFDAGGYKCECEQGYEYPFNDPITYFDGQILEAEYVNMKERRPSRYDTLACRVAVGARVSQAWHELMRFCQTIATEKRRKLSKLKDKTHCKTTAKQESSDDFKDYAETTMNELLGWYGYDKLDTRDTKNLNLRHFTSKKKINDSSDTNTGRNPSTASVKHKDNAINRDESRLSPYSSSDGGVGVGTSTTTSTTTTPTATITTSADSTGVCRSTSPPLTITTTESN</sequence>
<keyword evidence="10" id="KW-0812">Transmembrane</keyword>
<dbReference type="PANTHER" id="PTHR32546:SF25">
    <property type="entry name" value="MIP05539P"/>
    <property type="match status" value="1"/>
</dbReference>
<keyword evidence="6" id="KW-0675">Receptor</keyword>
<feature type="domain" description="GPR158/179 extracellular" evidence="11">
    <location>
        <begin position="404"/>
        <end position="508"/>
    </location>
</feature>
<dbReference type="Proteomes" id="UP000728032">
    <property type="component" value="Unassembled WGS sequence"/>
</dbReference>
<dbReference type="EMBL" id="OC915841">
    <property type="protein sequence ID" value="CAD7642170.1"/>
    <property type="molecule type" value="Genomic_DNA"/>
</dbReference>
<accession>A0A7R9LI46</accession>
<dbReference type="InterPro" id="IPR043458">
    <property type="entry name" value="GPR158/179"/>
</dbReference>
<dbReference type="OrthoDB" id="9970547at2759"/>
<keyword evidence="10" id="KW-1133">Transmembrane helix</keyword>